<evidence type="ECO:0000313" key="3">
    <source>
        <dbReference type="EMBL" id="BCQ35584.1"/>
    </source>
</evidence>
<keyword evidence="1" id="KW-0143">Chaperone</keyword>
<dbReference type="Pfam" id="PF00226">
    <property type="entry name" value="DnaJ"/>
    <property type="match status" value="1"/>
</dbReference>
<evidence type="ECO:0000259" key="2">
    <source>
        <dbReference type="PROSITE" id="PS50076"/>
    </source>
</evidence>
<evidence type="ECO:0000256" key="1">
    <source>
        <dbReference type="ARBA" id="ARBA00023186"/>
    </source>
</evidence>
<dbReference type="RefSeq" id="WP_212812985.1">
    <property type="nucleotide sequence ID" value="NZ_AP024329.1"/>
</dbReference>
<dbReference type="Proteomes" id="UP000677515">
    <property type="component" value="Chromosome"/>
</dbReference>
<keyword evidence="4" id="KW-1185">Reference proteome</keyword>
<dbReference type="Gene3D" id="1.10.287.110">
    <property type="entry name" value="DnaJ domain"/>
    <property type="match status" value="1"/>
</dbReference>
<sequence>MSNPSCWETLGIEPTQDQQVIRQAYRDLLPTCHPESNPEGFKRLREAYEQARKGVDEPAALMPFEPPAPPPEAPAADPTGLLDTFSQLLTSPAERYLPINWLRFISQLDAHPVATIDQLRWPLLEAVLQVNFVSADCLLLLANRLQWRMRLPELDQDMGARADGLLNFAEGGDIFDLSTLAPLSLAAQDETLGYFHQIRHFYWEQPAGWLRYLLQEPRVIYWPSCPRLMKQIARWFNVAAESNAEVRDYCLRQQERHPDDPEWLYLSASHCGMMGDNETALPLWVILHEQYQHAEAEQWLLAWCASHSPDYLPLLIQAFDRPDVPPAASATDEEETAYRPQAQSPQTLVRWAETIPVDVSPVATDFISWKSGRYRAQVMFPHLLQVDGSDTLLHLYWQASMLTMGNEALLQAILDQPLPAAPLEALILRGLQRQAAQRLAWLQGSPVLAAFSAWLSAQEETPLPEIFADGEGAAWKQSIAWLWHWRPLPPHSLSRLAQHPAYGESVLPAHTSWLCYLLGHADIALPEEDQTPPHDALRQVMLLETMLELDIDNISLLSQLKDFPLDEQHPFWSMYQVFTQIDPAQGDEVGQLKSHLDLNNSLHFNCWTRLPVSIEEYIARREELSSNSAHYFYRYQAEWQSRLEQSPFAYQALYHAVFLSHDNAQYAQDNLDALEALTASSPEAAAFKQQLLLRQLPVFPTDDTVASGASDASAIALGIHQLGSNPEYLLDAKLSAAAGHCADDPAMDIALRLAAATMLQVNTRRQNAFAQYPQRRSYFWQFWRVNSRLGRVGLILQIVLGSELAILLVNAIVAEGQLANTALSALLVVMNVYSAIVRRGRDLGLASADKLKEIKIPVLKLLGMYLFKRGMPEPNRFGPPPGWRRKK</sequence>
<proteinExistence type="predicted"/>
<dbReference type="SMART" id="SM00271">
    <property type="entry name" value="DnaJ"/>
    <property type="match status" value="1"/>
</dbReference>
<dbReference type="PROSITE" id="PS50076">
    <property type="entry name" value="DNAJ_2"/>
    <property type="match status" value="1"/>
</dbReference>
<dbReference type="InterPro" id="IPR036869">
    <property type="entry name" value="J_dom_sf"/>
</dbReference>
<evidence type="ECO:0000313" key="4">
    <source>
        <dbReference type="Proteomes" id="UP000677515"/>
    </source>
</evidence>
<dbReference type="SUPFAM" id="SSF46565">
    <property type="entry name" value="Chaperone J-domain"/>
    <property type="match status" value="1"/>
</dbReference>
<feature type="domain" description="J" evidence="2">
    <location>
        <begin position="5"/>
        <end position="56"/>
    </location>
</feature>
<organism evidence="3 4">
    <name type="scientific">Erwinia rhapontici</name>
    <name type="common">Pectobacterium rhapontici</name>
    <dbReference type="NCBI Taxonomy" id="55212"/>
    <lineage>
        <taxon>Bacteria</taxon>
        <taxon>Pseudomonadati</taxon>
        <taxon>Pseudomonadota</taxon>
        <taxon>Gammaproteobacteria</taxon>
        <taxon>Enterobacterales</taxon>
        <taxon>Erwiniaceae</taxon>
        <taxon>Erwinia</taxon>
    </lineage>
</organism>
<dbReference type="InterPro" id="IPR001623">
    <property type="entry name" value="DnaJ_domain"/>
</dbReference>
<dbReference type="EMBL" id="AP024329">
    <property type="protein sequence ID" value="BCQ35584.1"/>
    <property type="molecule type" value="Genomic_DNA"/>
</dbReference>
<dbReference type="CDD" id="cd06257">
    <property type="entry name" value="DnaJ"/>
    <property type="match status" value="1"/>
</dbReference>
<reference evidence="3 4" key="1">
    <citation type="submission" date="2021-01" db="EMBL/GenBank/DDBJ databases">
        <title>Complete genome sequence of Erwinia rhapontici MAFF 311153.</title>
        <authorList>
            <person name="Morohoshi T."/>
            <person name="Someya N."/>
        </authorList>
    </citation>
    <scope>NUCLEOTIDE SEQUENCE [LARGE SCALE GENOMIC DNA]</scope>
    <source>
        <strain evidence="3 4">MAFF 311153</strain>
    </source>
</reference>
<name>A0ABN6DLG6_ERWRD</name>
<protein>
    <recommendedName>
        <fullName evidence="2">J domain-containing protein</fullName>
    </recommendedName>
</protein>
<accession>A0ABN6DLG6</accession>
<gene>
    <name evidence="3" type="ORF">ERHA53_29270</name>
</gene>